<accession>F2U0Z6</accession>
<feature type="compositionally biased region" description="Low complexity" evidence="2">
    <location>
        <begin position="74"/>
        <end position="107"/>
    </location>
</feature>
<feature type="region of interest" description="Disordered" evidence="2">
    <location>
        <begin position="401"/>
        <end position="448"/>
    </location>
</feature>
<evidence type="ECO:0000313" key="5">
    <source>
        <dbReference type="Proteomes" id="UP000007799"/>
    </source>
</evidence>
<proteinExistence type="predicted"/>
<dbReference type="KEGG" id="sre:PTSG_01162"/>
<evidence type="ECO:0000313" key="4">
    <source>
        <dbReference type="EMBL" id="EGD80570.1"/>
    </source>
</evidence>
<dbReference type="Gene3D" id="3.30.160.20">
    <property type="match status" value="1"/>
</dbReference>
<feature type="compositionally biased region" description="Basic and acidic residues" evidence="2">
    <location>
        <begin position="60"/>
        <end position="73"/>
    </location>
</feature>
<evidence type="ECO:0000259" key="3">
    <source>
        <dbReference type="PROSITE" id="PS50006"/>
    </source>
</evidence>
<feature type="compositionally biased region" description="Basic and acidic residues" evidence="2">
    <location>
        <begin position="419"/>
        <end position="428"/>
    </location>
</feature>
<dbReference type="InterPro" id="IPR000253">
    <property type="entry name" value="FHA_dom"/>
</dbReference>
<dbReference type="CDD" id="cd22677">
    <property type="entry name" value="FHA_Kanadaptin"/>
    <property type="match status" value="1"/>
</dbReference>
<dbReference type="PROSITE" id="PS50006">
    <property type="entry name" value="FHA_DOMAIN"/>
    <property type="match status" value="1"/>
</dbReference>
<dbReference type="Pfam" id="PF00498">
    <property type="entry name" value="FHA"/>
    <property type="match status" value="1"/>
</dbReference>
<sequence length="536" mass="58974">MADEGVKRDEKGFAIPAGLPGKVKPVVVKRPVASTAEGSKSKGESSNNSNSSGGSTSADVVDKEKQQQPEVDHSGTPSSAASSQPGSAEAASPAASPSSTSAAASSPNKADKGPPGRDEIYTAPEWSRVPTADYKLEVLKGGRIIDTIDISKKPFYIVGRAPICDIQAEHPSISRCHTVLQHGDDGFVYAYDLNSTHGTKLNKTKMPPKRYYRFRIGQMLRFGASTRLYILSGPEELEAQESARLETQEDAIRERQAKKLEDALKARDQGVTWGVDESEPEDTDTAGGDADVLAAIAKNIETHGPDFDQKAFYRKDPQRALKHYLTQVGEDLEFEFDQMQMGRTREYVATIELPIYDVNGRGMKISGQGERKKEAMESCCLNACRALDAKNLLRDTQSARKFDDDDDDVYGGDDDNDEFYDRTGDVQRKRAKRQQRSGAVGSQKDVQTAETLEAKKSSLEAQISNLETEIEALEKTLADQEEEGLDEVDSYVKGLQAKTTKSKIKKMRKEVDQLQMDLKQTQQLLKFLRPSLSSTT</sequence>
<organism evidence="5">
    <name type="scientific">Salpingoeca rosetta (strain ATCC 50818 / BSB-021)</name>
    <dbReference type="NCBI Taxonomy" id="946362"/>
    <lineage>
        <taxon>Eukaryota</taxon>
        <taxon>Choanoflagellata</taxon>
        <taxon>Craspedida</taxon>
        <taxon>Salpingoecidae</taxon>
        <taxon>Salpingoeca</taxon>
    </lineage>
</organism>
<feature type="compositionally biased region" description="Basic and acidic residues" evidence="2">
    <location>
        <begin position="109"/>
        <end position="120"/>
    </location>
</feature>
<feature type="coiled-coil region" evidence="1">
    <location>
        <begin position="449"/>
        <end position="524"/>
    </location>
</feature>
<dbReference type="PANTHER" id="PTHR23308">
    <property type="entry name" value="NUCLEAR INHIBITOR OF PROTEIN PHOSPHATASE-1"/>
    <property type="match status" value="1"/>
</dbReference>
<name>F2U0Z6_SALR5</name>
<dbReference type="InterPro" id="IPR008984">
    <property type="entry name" value="SMAD_FHA_dom_sf"/>
</dbReference>
<dbReference type="SUPFAM" id="SSF49879">
    <property type="entry name" value="SMAD/FHA domain"/>
    <property type="match status" value="1"/>
</dbReference>
<keyword evidence="5" id="KW-1185">Reference proteome</keyword>
<dbReference type="GeneID" id="16077726"/>
<dbReference type="InParanoid" id="F2U0Z6"/>
<feature type="compositionally biased region" description="Basic and acidic residues" evidence="2">
    <location>
        <begin position="1"/>
        <end position="12"/>
    </location>
</feature>
<keyword evidence="1" id="KW-0175">Coiled coil</keyword>
<dbReference type="eggNOG" id="KOG1881">
    <property type="taxonomic scope" value="Eukaryota"/>
</dbReference>
<reference evidence="4" key="1">
    <citation type="submission" date="2009-08" db="EMBL/GenBank/DDBJ databases">
        <title>Annotation of Salpingoeca rosetta.</title>
        <authorList>
            <consortium name="The Broad Institute Genome Sequencing Platform"/>
            <person name="Russ C."/>
            <person name="Cuomo C."/>
            <person name="Burger G."/>
            <person name="Gray M.W."/>
            <person name="Holland P.W.H."/>
            <person name="King N."/>
            <person name="Lang F.B.F."/>
            <person name="Roger A.J."/>
            <person name="Ruiz-Trillo I."/>
            <person name="Young S.K."/>
            <person name="Zeng Q."/>
            <person name="Gargeya S."/>
            <person name="Alvarado L."/>
            <person name="Berlin A."/>
            <person name="Chapman S.B."/>
            <person name="Chen Z."/>
            <person name="Freedman E."/>
            <person name="Gellesch M."/>
            <person name="Goldberg J."/>
            <person name="Griggs A."/>
            <person name="Gujja S."/>
            <person name="Heilman E."/>
            <person name="Heiman D."/>
            <person name="Howarth C."/>
            <person name="Mehta T."/>
            <person name="Neiman D."/>
            <person name="Pearson M."/>
            <person name="Roberts A."/>
            <person name="Saif S."/>
            <person name="Shea T."/>
            <person name="Shenoy N."/>
            <person name="Sisk P."/>
            <person name="Stolte C."/>
            <person name="Sykes S."/>
            <person name="White J."/>
            <person name="Yandava C."/>
            <person name="Haas B."/>
            <person name="Nusbaum C."/>
            <person name="Birren B."/>
        </authorList>
    </citation>
    <scope>NUCLEOTIDE SEQUENCE [LARGE SCALE GENOMIC DNA]</scope>
    <source>
        <strain evidence="4">ATCC 50818</strain>
    </source>
</reference>
<dbReference type="EMBL" id="GL832958">
    <property type="protein sequence ID" value="EGD80570.1"/>
    <property type="molecule type" value="Genomic_DNA"/>
</dbReference>
<dbReference type="OrthoDB" id="444265at2759"/>
<dbReference type="SMART" id="SM00240">
    <property type="entry name" value="FHA"/>
    <property type="match status" value="1"/>
</dbReference>
<feature type="compositionally biased region" description="Acidic residues" evidence="2">
    <location>
        <begin position="404"/>
        <end position="418"/>
    </location>
</feature>
<feature type="domain" description="FHA" evidence="3">
    <location>
        <begin position="156"/>
        <end position="206"/>
    </location>
</feature>
<protein>
    <recommendedName>
        <fullName evidence="3">FHA domain-containing protein</fullName>
    </recommendedName>
</protein>
<gene>
    <name evidence="4" type="ORF">PTSG_01162</name>
</gene>
<evidence type="ECO:0000256" key="2">
    <source>
        <dbReference type="SAM" id="MobiDB-lite"/>
    </source>
</evidence>
<dbReference type="AlphaFoldDB" id="F2U0Z6"/>
<evidence type="ECO:0000256" key="1">
    <source>
        <dbReference type="SAM" id="Coils"/>
    </source>
</evidence>
<feature type="compositionally biased region" description="Low complexity" evidence="2">
    <location>
        <begin position="20"/>
        <end position="58"/>
    </location>
</feature>
<dbReference type="RefSeq" id="XP_004997131.1">
    <property type="nucleotide sequence ID" value="XM_004997074.1"/>
</dbReference>
<dbReference type="Proteomes" id="UP000007799">
    <property type="component" value="Unassembled WGS sequence"/>
</dbReference>
<feature type="region of interest" description="Disordered" evidence="2">
    <location>
        <begin position="1"/>
        <end position="124"/>
    </location>
</feature>
<dbReference type="Gene3D" id="2.60.200.20">
    <property type="match status" value="1"/>
</dbReference>
<dbReference type="CDD" id="cd19856">
    <property type="entry name" value="DSRM_Kanadaptin"/>
    <property type="match status" value="1"/>
</dbReference>
<dbReference type="OMA" id="QQAIWTF"/>
<dbReference type="InterPro" id="IPR050923">
    <property type="entry name" value="Cell_Proc_Reg/RNA_Proc"/>
</dbReference>